<evidence type="ECO:0000313" key="4">
    <source>
        <dbReference type="Proteomes" id="UP000198552"/>
    </source>
</evidence>
<name>A0A1G9UL05_9BURK</name>
<keyword evidence="1" id="KW-0472">Membrane</keyword>
<dbReference type="EMBL" id="FNHP01000009">
    <property type="protein sequence ID" value="SDM60619.1"/>
    <property type="molecule type" value="Genomic_DNA"/>
</dbReference>
<dbReference type="OrthoDB" id="8419862at2"/>
<reference evidence="4" key="1">
    <citation type="submission" date="2016-10" db="EMBL/GenBank/DDBJ databases">
        <authorList>
            <person name="Varghese N."/>
            <person name="Submissions S."/>
        </authorList>
    </citation>
    <scope>NUCLEOTIDE SEQUENCE [LARGE SCALE GENOMIC DNA]</scope>
    <source>
        <strain evidence="4">EPL6</strain>
    </source>
</reference>
<sequence length="150" mass="16029">MLFNALKLLHVLSIIVWVGGMAFAHFFLRPAVQQLAPPERVRLMHAVLQRFLAAVGVAVVVALTSGLAMIGMVSIGGGFSMPRDWLFMSAVGLVMMALYAYLYLSQLSRLDAAVAAGDWPAGGQALARIRAIVGVNLLLGTAIVVVVLLW</sequence>
<dbReference type="Proteomes" id="UP000198552">
    <property type="component" value="Unassembled WGS sequence"/>
</dbReference>
<feature type="transmembrane region" description="Helical" evidence="1">
    <location>
        <begin position="7"/>
        <end position="28"/>
    </location>
</feature>
<keyword evidence="1" id="KW-1133">Transmembrane helix</keyword>
<dbReference type="Pfam" id="PF05425">
    <property type="entry name" value="CopD"/>
    <property type="match status" value="1"/>
</dbReference>
<feature type="transmembrane region" description="Helical" evidence="1">
    <location>
        <begin position="48"/>
        <end position="73"/>
    </location>
</feature>
<organism evidence="3 4">
    <name type="scientific">Oryzisolibacter propanilivorax</name>
    <dbReference type="NCBI Taxonomy" id="1527607"/>
    <lineage>
        <taxon>Bacteria</taxon>
        <taxon>Pseudomonadati</taxon>
        <taxon>Pseudomonadota</taxon>
        <taxon>Betaproteobacteria</taxon>
        <taxon>Burkholderiales</taxon>
        <taxon>Comamonadaceae</taxon>
        <taxon>Oryzisolibacter</taxon>
    </lineage>
</organism>
<evidence type="ECO:0000313" key="3">
    <source>
        <dbReference type="EMBL" id="SDM60619.1"/>
    </source>
</evidence>
<accession>A0A1G9UL05</accession>
<protein>
    <submittedName>
        <fullName evidence="3">Uncharacterized membrane protein</fullName>
    </submittedName>
</protein>
<dbReference type="STRING" id="1527607.SAMN05428957_10947"/>
<dbReference type="AlphaFoldDB" id="A0A1G9UL05"/>
<keyword evidence="1" id="KW-0812">Transmembrane</keyword>
<dbReference type="GO" id="GO:0016020">
    <property type="term" value="C:membrane"/>
    <property type="evidence" value="ECO:0007669"/>
    <property type="project" value="InterPro"/>
</dbReference>
<feature type="domain" description="Copper resistance protein D" evidence="2">
    <location>
        <begin position="46"/>
        <end position="149"/>
    </location>
</feature>
<dbReference type="RefSeq" id="WP_091571518.1">
    <property type="nucleotide sequence ID" value="NZ_FNHP01000009.1"/>
</dbReference>
<gene>
    <name evidence="3" type="ORF">SAMN05428957_10947</name>
</gene>
<proteinExistence type="predicted"/>
<evidence type="ECO:0000259" key="2">
    <source>
        <dbReference type="Pfam" id="PF05425"/>
    </source>
</evidence>
<evidence type="ECO:0000256" key="1">
    <source>
        <dbReference type="SAM" id="Phobius"/>
    </source>
</evidence>
<dbReference type="InterPro" id="IPR008457">
    <property type="entry name" value="Cu-R_CopD_dom"/>
</dbReference>
<feature type="transmembrane region" description="Helical" evidence="1">
    <location>
        <begin position="85"/>
        <end position="104"/>
    </location>
</feature>
<feature type="transmembrane region" description="Helical" evidence="1">
    <location>
        <begin position="129"/>
        <end position="149"/>
    </location>
</feature>
<keyword evidence="4" id="KW-1185">Reference proteome</keyword>